<proteinExistence type="predicted"/>
<feature type="domain" description="HTH tetR-type" evidence="5">
    <location>
        <begin position="53"/>
        <end position="113"/>
    </location>
</feature>
<dbReference type="InterPro" id="IPR009057">
    <property type="entry name" value="Homeodomain-like_sf"/>
</dbReference>
<dbReference type="Gene3D" id="1.10.357.10">
    <property type="entry name" value="Tetracycline Repressor, domain 2"/>
    <property type="match status" value="1"/>
</dbReference>
<comment type="caution">
    <text evidence="6">The sequence shown here is derived from an EMBL/GenBank/DDBJ whole genome shotgun (WGS) entry which is preliminary data.</text>
</comment>
<keyword evidence="7" id="KW-1185">Reference proteome</keyword>
<dbReference type="EMBL" id="JAAKZV010000013">
    <property type="protein sequence ID" value="NGN63348.1"/>
    <property type="molecule type" value="Genomic_DNA"/>
</dbReference>
<feature type="DNA-binding region" description="H-T-H motif" evidence="4">
    <location>
        <begin position="76"/>
        <end position="95"/>
    </location>
</feature>
<organism evidence="6 7">
    <name type="scientific">Streptomyces coryli</name>
    <dbReference type="NCBI Taxonomy" id="1128680"/>
    <lineage>
        <taxon>Bacteria</taxon>
        <taxon>Bacillati</taxon>
        <taxon>Actinomycetota</taxon>
        <taxon>Actinomycetes</taxon>
        <taxon>Kitasatosporales</taxon>
        <taxon>Streptomycetaceae</taxon>
        <taxon>Streptomyces</taxon>
    </lineage>
</organism>
<evidence type="ECO:0000256" key="3">
    <source>
        <dbReference type="ARBA" id="ARBA00023163"/>
    </source>
</evidence>
<keyword evidence="3" id="KW-0804">Transcription</keyword>
<evidence type="ECO:0000256" key="1">
    <source>
        <dbReference type="ARBA" id="ARBA00023015"/>
    </source>
</evidence>
<dbReference type="PANTHER" id="PTHR30055">
    <property type="entry name" value="HTH-TYPE TRANSCRIPTIONAL REGULATOR RUTR"/>
    <property type="match status" value="1"/>
</dbReference>
<dbReference type="SUPFAM" id="SSF46689">
    <property type="entry name" value="Homeodomain-like"/>
    <property type="match status" value="1"/>
</dbReference>
<dbReference type="InterPro" id="IPR001647">
    <property type="entry name" value="HTH_TetR"/>
</dbReference>
<keyword evidence="2 4" id="KW-0238">DNA-binding</keyword>
<name>A0A6G4TW60_9ACTN</name>
<sequence>MAGSFAVVRTRIRPGRELKRTLPRLYSRSRLDPVEDRPVVPLGRRRPERADAARNREQLLAAARAMTAELGADKVTMDGLAERAHLGKGTVYRRFGTRAGIFHALLDDDEHAFQEQVLTGPPPLGPGAGPVERLIAYGRARTEFLAAHYVIARAALDRTRPVPAGEGTGFTRAHIRMLLGQAGLAATDLDSLTVQLTGALEAPLLILLSPPGQAPDPTPLADSWQTLIERICRD</sequence>
<dbReference type="Pfam" id="PF00440">
    <property type="entry name" value="TetR_N"/>
    <property type="match status" value="1"/>
</dbReference>
<dbReference type="Proteomes" id="UP000481583">
    <property type="component" value="Unassembled WGS sequence"/>
</dbReference>
<protein>
    <submittedName>
        <fullName evidence="6">TetR/AcrR family transcriptional regulator</fullName>
    </submittedName>
</protein>
<dbReference type="AlphaFoldDB" id="A0A6G4TW60"/>
<dbReference type="GO" id="GO:0003700">
    <property type="term" value="F:DNA-binding transcription factor activity"/>
    <property type="evidence" value="ECO:0007669"/>
    <property type="project" value="TreeGrafter"/>
</dbReference>
<dbReference type="PROSITE" id="PS50977">
    <property type="entry name" value="HTH_TETR_2"/>
    <property type="match status" value="1"/>
</dbReference>
<evidence type="ECO:0000256" key="2">
    <source>
        <dbReference type="ARBA" id="ARBA00023125"/>
    </source>
</evidence>
<dbReference type="PANTHER" id="PTHR30055:SF234">
    <property type="entry name" value="HTH-TYPE TRANSCRIPTIONAL REGULATOR BETI"/>
    <property type="match status" value="1"/>
</dbReference>
<evidence type="ECO:0000256" key="4">
    <source>
        <dbReference type="PROSITE-ProRule" id="PRU00335"/>
    </source>
</evidence>
<accession>A0A6G4TW60</accession>
<dbReference type="InterPro" id="IPR050109">
    <property type="entry name" value="HTH-type_TetR-like_transc_reg"/>
</dbReference>
<evidence type="ECO:0000313" key="6">
    <source>
        <dbReference type="EMBL" id="NGN63348.1"/>
    </source>
</evidence>
<gene>
    <name evidence="6" type="ORF">G5C51_05430</name>
</gene>
<evidence type="ECO:0000313" key="7">
    <source>
        <dbReference type="Proteomes" id="UP000481583"/>
    </source>
</evidence>
<keyword evidence="1" id="KW-0805">Transcription regulation</keyword>
<reference evidence="6 7" key="1">
    <citation type="submission" date="2020-02" db="EMBL/GenBank/DDBJ databases">
        <title>Whole-genome analyses of novel actinobacteria.</title>
        <authorList>
            <person name="Sahin N."/>
        </authorList>
    </citation>
    <scope>NUCLEOTIDE SEQUENCE [LARGE SCALE GENOMIC DNA]</scope>
    <source>
        <strain evidence="6 7">A7024</strain>
    </source>
</reference>
<dbReference type="GO" id="GO:0000976">
    <property type="term" value="F:transcription cis-regulatory region binding"/>
    <property type="evidence" value="ECO:0007669"/>
    <property type="project" value="TreeGrafter"/>
</dbReference>
<evidence type="ECO:0000259" key="5">
    <source>
        <dbReference type="PROSITE" id="PS50977"/>
    </source>
</evidence>